<comment type="caution">
    <text evidence="1">The sequence shown here is derived from an EMBL/GenBank/DDBJ whole genome shotgun (WGS) entry which is preliminary data.</text>
</comment>
<proteinExistence type="predicted"/>
<name>A0A9J6CL41_POLVA</name>
<gene>
    <name evidence="1" type="ORF">PVAND_011995</name>
</gene>
<dbReference type="AlphaFoldDB" id="A0A9J6CL41"/>
<protein>
    <submittedName>
        <fullName evidence="1">Uncharacterized protein</fullName>
    </submittedName>
</protein>
<keyword evidence="2" id="KW-1185">Reference proteome</keyword>
<dbReference type="OrthoDB" id="102364at2759"/>
<evidence type="ECO:0000313" key="1">
    <source>
        <dbReference type="EMBL" id="KAG5682656.1"/>
    </source>
</evidence>
<organism evidence="1 2">
    <name type="scientific">Polypedilum vanderplanki</name>
    <name type="common">Sleeping chironomid midge</name>
    <dbReference type="NCBI Taxonomy" id="319348"/>
    <lineage>
        <taxon>Eukaryota</taxon>
        <taxon>Metazoa</taxon>
        <taxon>Ecdysozoa</taxon>
        <taxon>Arthropoda</taxon>
        <taxon>Hexapoda</taxon>
        <taxon>Insecta</taxon>
        <taxon>Pterygota</taxon>
        <taxon>Neoptera</taxon>
        <taxon>Endopterygota</taxon>
        <taxon>Diptera</taxon>
        <taxon>Nematocera</taxon>
        <taxon>Chironomoidea</taxon>
        <taxon>Chironomidae</taxon>
        <taxon>Chironominae</taxon>
        <taxon>Polypedilum</taxon>
        <taxon>Polypedilum</taxon>
    </lineage>
</organism>
<accession>A0A9J6CL41</accession>
<dbReference type="Proteomes" id="UP001107558">
    <property type="component" value="Chromosome 1"/>
</dbReference>
<reference evidence="1" key="1">
    <citation type="submission" date="2021-03" db="EMBL/GenBank/DDBJ databases">
        <title>Chromosome level genome of the anhydrobiotic midge Polypedilum vanderplanki.</title>
        <authorList>
            <person name="Yoshida Y."/>
            <person name="Kikawada T."/>
            <person name="Gusev O."/>
        </authorList>
    </citation>
    <scope>NUCLEOTIDE SEQUENCE</scope>
    <source>
        <strain evidence="1">NIAS01</strain>
        <tissue evidence="1">Whole body or cell culture</tissue>
    </source>
</reference>
<dbReference type="EMBL" id="JADBJN010000001">
    <property type="protein sequence ID" value="KAG5682656.1"/>
    <property type="molecule type" value="Genomic_DNA"/>
</dbReference>
<evidence type="ECO:0000313" key="2">
    <source>
        <dbReference type="Proteomes" id="UP001107558"/>
    </source>
</evidence>
<sequence>MALISESKHEILKNFKTKAGNLKTPSHTQAVEWIKSWTNDVSKEMIEKAFLVCGIGSFENIWNSLHGPLKNLLTCENQDTWVEENQNIFLNEKQILIDEDAYFYPIQDTTSPSTSFYKCLHKKKNSQVDFDTWIELSMENMIIKITKVNSHCEVLEELIFGSNDKDEMELVSLDDYIILKLQD</sequence>